<evidence type="ECO:0000313" key="3">
    <source>
        <dbReference type="Proteomes" id="UP001230504"/>
    </source>
</evidence>
<gene>
    <name evidence="2" type="ORF">LY79DRAFT_489811</name>
</gene>
<feature type="compositionally biased region" description="Basic and acidic residues" evidence="1">
    <location>
        <begin position="100"/>
        <end position="109"/>
    </location>
</feature>
<dbReference type="AlphaFoldDB" id="A0AAD8UZE8"/>
<dbReference type="RefSeq" id="XP_060408765.1">
    <property type="nucleotide sequence ID" value="XM_060553312.1"/>
</dbReference>
<dbReference type="Proteomes" id="UP001230504">
    <property type="component" value="Unassembled WGS sequence"/>
</dbReference>
<dbReference type="EMBL" id="JAHLJV010000099">
    <property type="protein sequence ID" value="KAK1573074.1"/>
    <property type="molecule type" value="Genomic_DNA"/>
</dbReference>
<sequence length="120" mass="13098">MDQNPASLLQTPEQWPLCSELDTPFSSAYFSADDLQAYAMQNRTTTMPEPYRPQPTADLMFLDMPIPGPDAGLGLGLGWYVDLVDDGLSILACYGGSGQDNHRPPRTGREVPGPPDFPLL</sequence>
<organism evidence="2 3">
    <name type="scientific">Colletotrichum navitas</name>
    <dbReference type="NCBI Taxonomy" id="681940"/>
    <lineage>
        <taxon>Eukaryota</taxon>
        <taxon>Fungi</taxon>
        <taxon>Dikarya</taxon>
        <taxon>Ascomycota</taxon>
        <taxon>Pezizomycotina</taxon>
        <taxon>Sordariomycetes</taxon>
        <taxon>Hypocreomycetidae</taxon>
        <taxon>Glomerellales</taxon>
        <taxon>Glomerellaceae</taxon>
        <taxon>Colletotrichum</taxon>
        <taxon>Colletotrichum graminicola species complex</taxon>
    </lineage>
</organism>
<comment type="caution">
    <text evidence="2">The sequence shown here is derived from an EMBL/GenBank/DDBJ whole genome shotgun (WGS) entry which is preliminary data.</text>
</comment>
<name>A0AAD8UZE8_9PEZI</name>
<dbReference type="GeneID" id="85437552"/>
<proteinExistence type="predicted"/>
<evidence type="ECO:0000313" key="2">
    <source>
        <dbReference type="EMBL" id="KAK1573074.1"/>
    </source>
</evidence>
<reference evidence="2" key="1">
    <citation type="submission" date="2021-06" db="EMBL/GenBank/DDBJ databases">
        <title>Comparative genomics, transcriptomics and evolutionary studies reveal genomic signatures of adaptation to plant cell wall in hemibiotrophic fungi.</title>
        <authorList>
            <consortium name="DOE Joint Genome Institute"/>
            <person name="Baroncelli R."/>
            <person name="Diaz J.F."/>
            <person name="Benocci T."/>
            <person name="Peng M."/>
            <person name="Battaglia E."/>
            <person name="Haridas S."/>
            <person name="Andreopoulos W."/>
            <person name="Labutti K."/>
            <person name="Pangilinan J."/>
            <person name="Floch G.L."/>
            <person name="Makela M.R."/>
            <person name="Henrissat B."/>
            <person name="Grigoriev I.V."/>
            <person name="Crouch J.A."/>
            <person name="De Vries R.P."/>
            <person name="Sukno S.A."/>
            <person name="Thon M.R."/>
        </authorList>
    </citation>
    <scope>NUCLEOTIDE SEQUENCE</scope>
    <source>
        <strain evidence="2">CBS 125086</strain>
    </source>
</reference>
<feature type="non-terminal residue" evidence="2">
    <location>
        <position position="120"/>
    </location>
</feature>
<accession>A0AAD8UZE8</accession>
<keyword evidence="3" id="KW-1185">Reference proteome</keyword>
<feature type="region of interest" description="Disordered" evidence="1">
    <location>
        <begin position="95"/>
        <end position="120"/>
    </location>
</feature>
<protein>
    <submittedName>
        <fullName evidence="2">Uncharacterized protein</fullName>
    </submittedName>
</protein>
<evidence type="ECO:0000256" key="1">
    <source>
        <dbReference type="SAM" id="MobiDB-lite"/>
    </source>
</evidence>